<feature type="compositionally biased region" description="Basic residues" evidence="1">
    <location>
        <begin position="63"/>
        <end position="75"/>
    </location>
</feature>
<name>A0A9J5ZSB9_SOLCO</name>
<evidence type="ECO:0000313" key="2">
    <source>
        <dbReference type="EMBL" id="KAG5614911.1"/>
    </source>
</evidence>
<evidence type="ECO:0000313" key="3">
    <source>
        <dbReference type="Proteomes" id="UP000824120"/>
    </source>
</evidence>
<dbReference type="Proteomes" id="UP000824120">
    <property type="component" value="Chromosome 3"/>
</dbReference>
<comment type="caution">
    <text evidence="2">The sequence shown here is derived from an EMBL/GenBank/DDBJ whole genome shotgun (WGS) entry which is preliminary data.</text>
</comment>
<feature type="region of interest" description="Disordered" evidence="1">
    <location>
        <begin position="174"/>
        <end position="196"/>
    </location>
</feature>
<keyword evidence="3" id="KW-1185">Reference proteome</keyword>
<accession>A0A9J5ZSB9</accession>
<organism evidence="2 3">
    <name type="scientific">Solanum commersonii</name>
    <name type="common">Commerson's wild potato</name>
    <name type="synonym">Commerson's nightshade</name>
    <dbReference type="NCBI Taxonomy" id="4109"/>
    <lineage>
        <taxon>Eukaryota</taxon>
        <taxon>Viridiplantae</taxon>
        <taxon>Streptophyta</taxon>
        <taxon>Embryophyta</taxon>
        <taxon>Tracheophyta</taxon>
        <taxon>Spermatophyta</taxon>
        <taxon>Magnoliopsida</taxon>
        <taxon>eudicotyledons</taxon>
        <taxon>Gunneridae</taxon>
        <taxon>Pentapetalae</taxon>
        <taxon>asterids</taxon>
        <taxon>lamiids</taxon>
        <taxon>Solanales</taxon>
        <taxon>Solanaceae</taxon>
        <taxon>Solanoideae</taxon>
        <taxon>Solaneae</taxon>
        <taxon>Solanum</taxon>
    </lineage>
</organism>
<evidence type="ECO:0000256" key="1">
    <source>
        <dbReference type="SAM" id="MobiDB-lite"/>
    </source>
</evidence>
<proteinExistence type="predicted"/>
<sequence>MCLYSRTCIFGSNDAYSSKLESAQPKQELKVGHASDVACGNRASGVGQRRARKPRPRDDRRCARSSKRRRHRMRASPRVATHRAVAYAHRLGITESGLHASDNCRQHLPMPARLNCGMCTSGKLHRPTACTISQGLNASDVACAHRLGDIGCGLCASSNDTSPRPHVNNRARCASTRHRPRVGRSPCDAAKGSKDRQGLATHRAVGAHINWATSALANSRQHQTRPRRDLTWYVQYPGEAPPPKSQRRIKACTHLTWHVRIGQMKSPTKMRDVARGDFGQGVVENMWTSMSFVACTHRYADVGYGLAESFVACTHRLVDVRRDLPASSIPCTHRSADDRRGLAALYVA</sequence>
<reference evidence="2 3" key="1">
    <citation type="submission" date="2020-09" db="EMBL/GenBank/DDBJ databases">
        <title>De no assembly of potato wild relative species, Solanum commersonii.</title>
        <authorList>
            <person name="Cho K."/>
        </authorList>
    </citation>
    <scope>NUCLEOTIDE SEQUENCE [LARGE SCALE GENOMIC DNA]</scope>
    <source>
        <strain evidence="2">LZ3.2</strain>
        <tissue evidence="2">Leaf</tissue>
    </source>
</reference>
<dbReference type="EMBL" id="JACXVP010000003">
    <property type="protein sequence ID" value="KAG5614911.1"/>
    <property type="molecule type" value="Genomic_DNA"/>
</dbReference>
<dbReference type="AlphaFoldDB" id="A0A9J5ZSB9"/>
<gene>
    <name evidence="2" type="ORF">H5410_014735</name>
</gene>
<feature type="region of interest" description="Disordered" evidence="1">
    <location>
        <begin position="40"/>
        <end position="78"/>
    </location>
</feature>
<protein>
    <submittedName>
        <fullName evidence="2">Uncharacterized protein</fullName>
    </submittedName>
</protein>